<evidence type="ECO:0000313" key="3">
    <source>
        <dbReference type="EMBL" id="MCV7226577.1"/>
    </source>
</evidence>
<dbReference type="InterPro" id="IPR016191">
    <property type="entry name" value="Ribonuclease/ribotoxin"/>
</dbReference>
<dbReference type="Pfam" id="PF00545">
    <property type="entry name" value="Ribonuclease"/>
    <property type="match status" value="1"/>
</dbReference>
<dbReference type="EMBL" id="JACKTY010000028">
    <property type="protein sequence ID" value="MCV7226577.1"/>
    <property type="molecule type" value="Genomic_DNA"/>
</dbReference>
<proteinExistence type="predicted"/>
<evidence type="ECO:0000256" key="2">
    <source>
        <dbReference type="ARBA" id="ARBA00022801"/>
    </source>
</evidence>
<dbReference type="RefSeq" id="WP_264067901.1">
    <property type="nucleotide sequence ID" value="NZ_JACKTY010000028.1"/>
</dbReference>
<reference evidence="3 4" key="1">
    <citation type="journal article" date="2022" name="BMC Genomics">
        <title>Comparative genome analysis of mycobacteria focusing on tRNA and non-coding RNA.</title>
        <authorList>
            <person name="Behra P.R.K."/>
            <person name="Pettersson B.M.F."/>
            <person name="Ramesh M."/>
            <person name="Das S."/>
            <person name="Dasgupta S."/>
            <person name="Kirsebom L.A."/>
        </authorList>
    </citation>
    <scope>NUCLEOTIDE SEQUENCE [LARGE SCALE GENOMIC DNA]</scope>
    <source>
        <strain evidence="3 4">DSM 44078</strain>
    </source>
</reference>
<keyword evidence="1" id="KW-0540">Nuclease</keyword>
<dbReference type="InterPro" id="IPR000026">
    <property type="entry name" value="N1-like"/>
</dbReference>
<gene>
    <name evidence="3" type="ORF">H7J73_11095</name>
</gene>
<accession>A0ABT3CAV8</accession>
<evidence type="ECO:0000313" key="4">
    <source>
        <dbReference type="Proteomes" id="UP001526201"/>
    </source>
</evidence>
<dbReference type="Gene3D" id="3.10.450.30">
    <property type="entry name" value="Microbial ribonucleases"/>
    <property type="match status" value="1"/>
</dbReference>
<sequence>MNPAETAPSSQTTAVAGVAACPLTSLPPQVSDTVRAIRTGGPFPFPRHDGGVFGNRERHLPEAAKGYYHEYTVITPGARDRSTRRIITGGTPVTDPRQYFYTSNHYESFCLVTGAGGQ</sequence>
<name>A0ABT3CAV8_9MYCO</name>
<keyword evidence="4" id="KW-1185">Reference proteome</keyword>
<dbReference type="Proteomes" id="UP001526201">
    <property type="component" value="Unassembled WGS sequence"/>
</dbReference>
<keyword evidence="2" id="KW-0378">Hydrolase</keyword>
<protein>
    <submittedName>
        <fullName evidence="3">Ribonuclease</fullName>
    </submittedName>
</protein>
<dbReference type="SUPFAM" id="SSF53933">
    <property type="entry name" value="Microbial ribonucleases"/>
    <property type="match status" value="1"/>
</dbReference>
<organism evidence="3 4">
    <name type="scientific">Mycolicibacterium komossense</name>
    <dbReference type="NCBI Taxonomy" id="1779"/>
    <lineage>
        <taxon>Bacteria</taxon>
        <taxon>Bacillati</taxon>
        <taxon>Actinomycetota</taxon>
        <taxon>Actinomycetes</taxon>
        <taxon>Mycobacteriales</taxon>
        <taxon>Mycobacteriaceae</taxon>
        <taxon>Mycolicibacterium</taxon>
    </lineage>
</organism>
<evidence type="ECO:0000256" key="1">
    <source>
        <dbReference type="ARBA" id="ARBA00022722"/>
    </source>
</evidence>
<comment type="caution">
    <text evidence="3">The sequence shown here is derived from an EMBL/GenBank/DDBJ whole genome shotgun (WGS) entry which is preliminary data.</text>
</comment>